<dbReference type="EMBL" id="CAJC01000101">
    <property type="protein sequence ID" value="CCI52599.1"/>
    <property type="molecule type" value="Genomic_DNA"/>
</dbReference>
<keyword evidence="2" id="KW-1185">Reference proteome</keyword>
<sequence>MNSSSSSAKALGGSFLAGVLLALFGVIGGVGAITPDANGKPANLTQYDSN</sequence>
<name>A0A077M7Q8_9MICO</name>
<gene>
    <name evidence="1" type="ORF">BN13_190004</name>
</gene>
<reference evidence="1 2" key="1">
    <citation type="journal article" date="2013" name="ISME J.">
        <title>A metabolic model for members of the genus Tetrasphaera involved in enhanced biological phosphorus removal.</title>
        <authorList>
            <person name="Kristiansen R."/>
            <person name="Nguyen H.T.T."/>
            <person name="Saunders A.M."/>
            <person name="Nielsen J.L."/>
            <person name="Wimmer R."/>
            <person name="Le V.Q."/>
            <person name="McIlroy S.J."/>
            <person name="Petrovski S."/>
            <person name="Seviour R.J."/>
            <person name="Calteau A."/>
            <person name="Nielsen K.L."/>
            <person name="Nielsen P.H."/>
        </authorList>
    </citation>
    <scope>NUCLEOTIDE SEQUENCE [LARGE SCALE GENOMIC DNA]</scope>
    <source>
        <strain evidence="1 2">Ben 74</strain>
    </source>
</reference>
<evidence type="ECO:0000313" key="1">
    <source>
        <dbReference type="EMBL" id="CCI52599.1"/>
    </source>
</evidence>
<organism evidence="1 2">
    <name type="scientific">Nostocoides jenkinsii Ben 74</name>
    <dbReference type="NCBI Taxonomy" id="1193518"/>
    <lineage>
        <taxon>Bacteria</taxon>
        <taxon>Bacillati</taxon>
        <taxon>Actinomycetota</taxon>
        <taxon>Actinomycetes</taxon>
        <taxon>Micrococcales</taxon>
        <taxon>Intrasporangiaceae</taxon>
        <taxon>Nostocoides</taxon>
    </lineage>
</organism>
<accession>A0A077M7Q8</accession>
<protein>
    <submittedName>
        <fullName evidence="1">Uncharacterized protein</fullName>
    </submittedName>
</protein>
<dbReference type="AlphaFoldDB" id="A0A077M7Q8"/>
<dbReference type="Proteomes" id="UP000035720">
    <property type="component" value="Unassembled WGS sequence"/>
</dbReference>
<dbReference type="OrthoDB" id="10008104at2"/>
<dbReference type="RefSeq" id="WP_157038444.1">
    <property type="nucleotide sequence ID" value="NZ_HF571038.1"/>
</dbReference>
<evidence type="ECO:0000313" key="2">
    <source>
        <dbReference type="Proteomes" id="UP000035720"/>
    </source>
</evidence>
<dbReference type="STRING" id="1193518.BN13_190004"/>
<proteinExistence type="predicted"/>
<comment type="caution">
    <text evidence="1">The sequence shown here is derived from an EMBL/GenBank/DDBJ whole genome shotgun (WGS) entry which is preliminary data.</text>
</comment>